<dbReference type="FunFam" id="1.10.565.10:FF:000031">
    <property type="entry name" value="Nuclear receptor subfamily 0 group B member 1"/>
    <property type="match status" value="1"/>
</dbReference>
<dbReference type="Pfam" id="PF00104">
    <property type="entry name" value="Hormone_recep"/>
    <property type="match status" value="1"/>
</dbReference>
<keyword evidence="4" id="KW-0963">Cytoplasm</keyword>
<dbReference type="CDD" id="cd07350">
    <property type="entry name" value="NR_LBD_Dax1"/>
    <property type="match status" value="1"/>
</dbReference>
<dbReference type="Ensembl" id="ENSPNAT00000086006.1">
    <property type="protein sequence ID" value="ENSPNAP00000080070.1"/>
    <property type="gene ID" value="ENSPNAG00000035217.1"/>
</dbReference>
<name>A0AAR2LU32_PYGNA</name>
<evidence type="ECO:0000256" key="7">
    <source>
        <dbReference type="ARBA" id="ARBA00022771"/>
    </source>
</evidence>
<keyword evidence="13" id="KW-0539">Nucleus</keyword>
<sequence length="264" mass="28837">MAHSDSCHCGGQRPHSSILYSILKSDGQAALHAPRNPRLAVSMHACACGAKKQVALRSPHTTCKAASAVLVKTLKFVKNVPCFRELPIDDQHALVRSSWAPLLVLGMAQDRIDFETAETAEPSMLQRILTSGQQGEQESARARGHTGVALADVQAIKMFLSKCWGLDISTKEYAYLKGAILFNPDVAGLQCHRYIQGLQSEAHQALNEYVKMIHGGDTARFAKLFIALSMLRSINANVVAGLFFTPVIGTVNMEELLLDMFYGK</sequence>
<dbReference type="GeneID" id="108425711"/>
<dbReference type="SMART" id="SM00430">
    <property type="entry name" value="HOLI"/>
    <property type="match status" value="1"/>
</dbReference>
<dbReference type="InterPro" id="IPR035500">
    <property type="entry name" value="NHR-like_dom_sf"/>
</dbReference>
<reference evidence="15" key="2">
    <citation type="submission" date="2025-08" db="UniProtKB">
        <authorList>
            <consortium name="Ensembl"/>
        </authorList>
    </citation>
    <scope>IDENTIFICATION</scope>
</reference>
<keyword evidence="12" id="KW-0675">Receptor</keyword>
<evidence type="ECO:0000256" key="11">
    <source>
        <dbReference type="ARBA" id="ARBA00023163"/>
    </source>
</evidence>
<evidence type="ECO:0000256" key="3">
    <source>
        <dbReference type="ARBA" id="ARBA00006647"/>
    </source>
</evidence>
<evidence type="ECO:0000313" key="16">
    <source>
        <dbReference type="Proteomes" id="UP001501920"/>
    </source>
</evidence>
<keyword evidence="5" id="KW-0678">Repressor</keyword>
<dbReference type="PRINTS" id="PR00398">
    <property type="entry name" value="STRDHORMONER"/>
</dbReference>
<evidence type="ECO:0000256" key="6">
    <source>
        <dbReference type="ARBA" id="ARBA00022723"/>
    </source>
</evidence>
<keyword evidence="11" id="KW-0804">Transcription</keyword>
<keyword evidence="16" id="KW-1185">Reference proteome</keyword>
<dbReference type="SUPFAM" id="SSF48508">
    <property type="entry name" value="Nuclear receptor ligand-binding domain"/>
    <property type="match status" value="1"/>
</dbReference>
<accession>A0AAR2LU32</accession>
<protein>
    <recommendedName>
        <fullName evidence="14">NR LBD domain-containing protein</fullName>
    </recommendedName>
</protein>
<evidence type="ECO:0000256" key="8">
    <source>
        <dbReference type="ARBA" id="ARBA00022833"/>
    </source>
</evidence>
<evidence type="ECO:0000256" key="10">
    <source>
        <dbReference type="ARBA" id="ARBA00023125"/>
    </source>
</evidence>
<keyword evidence="9" id="KW-0805">Transcription regulation</keyword>
<keyword evidence="6" id="KW-0479">Metal-binding</keyword>
<evidence type="ECO:0000256" key="1">
    <source>
        <dbReference type="ARBA" id="ARBA00004123"/>
    </source>
</evidence>
<evidence type="ECO:0000259" key="14">
    <source>
        <dbReference type="PROSITE" id="PS51843"/>
    </source>
</evidence>
<dbReference type="Proteomes" id="UP001501920">
    <property type="component" value="Chromosome 25"/>
</dbReference>
<dbReference type="AlphaFoldDB" id="A0AAR2LU32"/>
<dbReference type="GO" id="GO:0005737">
    <property type="term" value="C:cytoplasm"/>
    <property type="evidence" value="ECO:0007669"/>
    <property type="project" value="UniProtKB-SubCell"/>
</dbReference>
<dbReference type="GeneTree" id="ENSGT00390000015719"/>
<dbReference type="InterPro" id="IPR001723">
    <property type="entry name" value="Nuclear_hrmn_rcpt"/>
</dbReference>
<evidence type="ECO:0000256" key="9">
    <source>
        <dbReference type="ARBA" id="ARBA00023015"/>
    </source>
</evidence>
<keyword evidence="7" id="KW-0863">Zinc-finger</keyword>
<evidence type="ECO:0000256" key="12">
    <source>
        <dbReference type="ARBA" id="ARBA00023170"/>
    </source>
</evidence>
<dbReference type="PANTHER" id="PTHR24081:SF1">
    <property type="entry name" value="NUCLEAR RECEPTOR SUBFAMILY 0 GROUP B MEMBER 1"/>
    <property type="match status" value="1"/>
</dbReference>
<evidence type="ECO:0000256" key="13">
    <source>
        <dbReference type="ARBA" id="ARBA00023242"/>
    </source>
</evidence>
<keyword evidence="10" id="KW-0238">DNA-binding</keyword>
<dbReference type="InterPro" id="IPR000536">
    <property type="entry name" value="Nucl_hrmn_rcpt_lig-bd"/>
</dbReference>
<dbReference type="PROSITE" id="PS51843">
    <property type="entry name" value="NR_LBD"/>
    <property type="match status" value="1"/>
</dbReference>
<dbReference type="GO" id="GO:0000122">
    <property type="term" value="P:negative regulation of transcription by RNA polymerase II"/>
    <property type="evidence" value="ECO:0007669"/>
    <property type="project" value="TreeGrafter"/>
</dbReference>
<gene>
    <name evidence="15" type="primary">NR0B1</name>
</gene>
<dbReference type="InterPro" id="IPR033544">
    <property type="entry name" value="NR0B1/2"/>
</dbReference>
<keyword evidence="8" id="KW-0862">Zinc</keyword>
<dbReference type="Gene3D" id="1.10.565.10">
    <property type="entry name" value="Retinoid X Receptor"/>
    <property type="match status" value="1"/>
</dbReference>
<evidence type="ECO:0000313" key="15">
    <source>
        <dbReference type="Ensembl" id="ENSPNAP00000080070.1"/>
    </source>
</evidence>
<dbReference type="GO" id="GO:0003677">
    <property type="term" value="F:DNA binding"/>
    <property type="evidence" value="ECO:0007669"/>
    <property type="project" value="UniProtKB-KW"/>
</dbReference>
<evidence type="ECO:0000256" key="5">
    <source>
        <dbReference type="ARBA" id="ARBA00022491"/>
    </source>
</evidence>
<feature type="domain" description="NR LBD" evidence="14">
    <location>
        <begin position="1"/>
        <end position="264"/>
    </location>
</feature>
<evidence type="ECO:0000256" key="2">
    <source>
        <dbReference type="ARBA" id="ARBA00004496"/>
    </source>
</evidence>
<dbReference type="RefSeq" id="XP_017550082.1">
    <property type="nucleotide sequence ID" value="XM_017694593.2"/>
</dbReference>
<reference evidence="15" key="3">
    <citation type="submission" date="2025-09" db="UniProtKB">
        <authorList>
            <consortium name="Ensembl"/>
        </authorList>
    </citation>
    <scope>IDENTIFICATION</scope>
</reference>
<evidence type="ECO:0000256" key="4">
    <source>
        <dbReference type="ARBA" id="ARBA00022490"/>
    </source>
</evidence>
<reference evidence="15 16" key="1">
    <citation type="submission" date="2020-10" db="EMBL/GenBank/DDBJ databases">
        <title>Pygocentrus nattereri (red-bellied piranha) genome, fPygNat1, primary haplotype.</title>
        <authorList>
            <person name="Myers G."/>
            <person name="Meyer A."/>
            <person name="Karagic N."/>
            <person name="Pippel M."/>
            <person name="Winkler S."/>
            <person name="Tracey A."/>
            <person name="Wood J."/>
            <person name="Formenti G."/>
            <person name="Howe K."/>
            <person name="Fedrigo O."/>
            <person name="Jarvis E.D."/>
        </authorList>
    </citation>
    <scope>NUCLEOTIDE SEQUENCE [LARGE SCALE GENOMIC DNA]</scope>
</reference>
<proteinExistence type="inferred from homology"/>
<comment type="subcellular location">
    <subcellularLocation>
        <location evidence="2">Cytoplasm</location>
    </subcellularLocation>
    <subcellularLocation>
        <location evidence="1">Nucleus</location>
    </subcellularLocation>
</comment>
<comment type="similarity">
    <text evidence="3">Belongs to the nuclear hormone receptor family. NR0 subfamily.</text>
</comment>
<dbReference type="GO" id="GO:0005634">
    <property type="term" value="C:nucleus"/>
    <property type="evidence" value="ECO:0007669"/>
    <property type="project" value="UniProtKB-SubCell"/>
</dbReference>
<dbReference type="GO" id="GO:0008270">
    <property type="term" value="F:zinc ion binding"/>
    <property type="evidence" value="ECO:0007669"/>
    <property type="project" value="UniProtKB-KW"/>
</dbReference>
<dbReference type="CTD" id="190"/>
<organism evidence="15 16">
    <name type="scientific">Pygocentrus nattereri</name>
    <name type="common">Red-bellied piranha</name>
    <dbReference type="NCBI Taxonomy" id="42514"/>
    <lineage>
        <taxon>Eukaryota</taxon>
        <taxon>Metazoa</taxon>
        <taxon>Chordata</taxon>
        <taxon>Craniata</taxon>
        <taxon>Vertebrata</taxon>
        <taxon>Euteleostomi</taxon>
        <taxon>Actinopterygii</taxon>
        <taxon>Neopterygii</taxon>
        <taxon>Teleostei</taxon>
        <taxon>Ostariophysi</taxon>
        <taxon>Characiformes</taxon>
        <taxon>Characoidei</taxon>
        <taxon>Pygocentrus</taxon>
    </lineage>
</organism>
<dbReference type="PANTHER" id="PTHR24081">
    <property type="entry name" value="NUCLEAR RECEPTOR SUBFAMILY 0 GROUP B"/>
    <property type="match status" value="1"/>
</dbReference>
<dbReference type="GO" id="GO:0003714">
    <property type="term" value="F:transcription corepressor activity"/>
    <property type="evidence" value="ECO:0007669"/>
    <property type="project" value="TreeGrafter"/>
</dbReference>